<dbReference type="EMBL" id="CP004387">
    <property type="protein sequence ID" value="AJD50099.1"/>
    <property type="molecule type" value="Genomic_DNA"/>
</dbReference>
<keyword evidence="1" id="KW-0732">Signal</keyword>
<feature type="chain" id="PRO_5002111291" evidence="1">
    <location>
        <begin position="24"/>
        <end position="168"/>
    </location>
</feature>
<feature type="signal peptide" evidence="1">
    <location>
        <begin position="1"/>
        <end position="23"/>
    </location>
</feature>
<dbReference type="PANTHER" id="PTHR38013:SF1">
    <property type="entry name" value="GLYCOPROTEIN_POLYSACCHARIDE METABOLISM"/>
    <property type="match status" value="1"/>
</dbReference>
<organism evidence="2 3">
    <name type="scientific">Isoalcanivorax pacificus W11-5</name>
    <dbReference type="NCBI Taxonomy" id="391936"/>
    <lineage>
        <taxon>Bacteria</taxon>
        <taxon>Pseudomonadati</taxon>
        <taxon>Pseudomonadota</taxon>
        <taxon>Gammaproteobacteria</taxon>
        <taxon>Oceanospirillales</taxon>
        <taxon>Alcanivoracaceae</taxon>
        <taxon>Isoalcanivorax</taxon>
    </lineage>
</organism>
<protein>
    <submittedName>
        <fullName evidence="2">Lipoprotein-related protein</fullName>
    </submittedName>
</protein>
<dbReference type="PANTHER" id="PTHR38013">
    <property type="entry name" value="GLYCOPROTEIN/POLYSACCHARIDE METABOLISM"/>
    <property type="match status" value="1"/>
</dbReference>
<keyword evidence="3" id="KW-1185">Reference proteome</keyword>
<dbReference type="PROSITE" id="PS51257">
    <property type="entry name" value="PROKAR_LIPOPROTEIN"/>
    <property type="match status" value="1"/>
</dbReference>
<dbReference type="InterPro" id="IPR039366">
    <property type="entry name" value="Pilotin"/>
</dbReference>
<dbReference type="Pfam" id="PF09619">
    <property type="entry name" value="YscW"/>
    <property type="match status" value="1"/>
</dbReference>
<dbReference type="AlphaFoldDB" id="A0A0B4XP10"/>
<dbReference type="HOGENOM" id="CLU_130974_1_1_6"/>
<dbReference type="RefSeq" id="WP_052269282.1">
    <property type="nucleotide sequence ID" value="NZ_CP004387.1"/>
</dbReference>
<sequence length="168" mass="18413">MDVSHRLPRTLTLALLASLLTLAGCDKPEDKKAATEPPPATAQEAEVSGTLIYREREALPQDARIHVQLLDVSLMDVPATVLSEKTFSSDGRQVPIPFTLTFKPAGIDARHHYAVRGEIRDADGQLRWTTMQQHRVDLSAGSPPPVELMLGKVTSGEERVPAEEVLEE</sequence>
<proteinExistence type="predicted"/>
<reference evidence="2 3" key="1">
    <citation type="journal article" date="2012" name="J. Bacteriol.">
        <title>Genome sequence of an alkane-degrading bacterium, Alcanivorax pacificus type strain W11-5, isolated from deep sea sediment.</title>
        <authorList>
            <person name="Lai Q."/>
            <person name="Shao Z."/>
        </authorList>
    </citation>
    <scope>NUCLEOTIDE SEQUENCE [LARGE SCALE GENOMIC DNA]</scope>
    <source>
        <strain evidence="2 3">W11-5</strain>
    </source>
</reference>
<evidence type="ECO:0000313" key="2">
    <source>
        <dbReference type="EMBL" id="AJD50099.1"/>
    </source>
</evidence>
<keyword evidence="2" id="KW-0449">Lipoprotein</keyword>
<dbReference type="KEGG" id="apac:S7S_18435"/>
<dbReference type="STRING" id="391936.S7S_18435"/>
<gene>
    <name evidence="2" type="ORF">S7S_18435</name>
</gene>
<evidence type="ECO:0000313" key="3">
    <source>
        <dbReference type="Proteomes" id="UP000006764"/>
    </source>
</evidence>
<dbReference type="Proteomes" id="UP000006764">
    <property type="component" value="Chromosome"/>
</dbReference>
<evidence type="ECO:0000256" key="1">
    <source>
        <dbReference type="SAM" id="SignalP"/>
    </source>
</evidence>
<dbReference type="InterPro" id="IPR053196">
    <property type="entry name" value="Lipoprotein_YbaY-like"/>
</dbReference>
<name>A0A0B4XP10_9GAMM</name>
<accession>A0A0B4XP10</accession>